<protein>
    <submittedName>
        <fullName evidence="1">Uncharacterized protein</fullName>
    </submittedName>
</protein>
<dbReference type="RefSeq" id="WP_041567037.1">
    <property type="nucleotide sequence ID" value="NZ_QKZR01000008.1"/>
</dbReference>
<dbReference type="Proteomes" id="UP000248584">
    <property type="component" value="Unassembled WGS sequence"/>
</dbReference>
<reference evidence="1 2" key="1">
    <citation type="submission" date="2018-06" db="EMBL/GenBank/DDBJ databases">
        <title>Genomic Encyclopedia of Archaeal and Bacterial Type Strains, Phase II (KMG-II): from individual species to whole genera.</title>
        <authorList>
            <person name="Goeker M."/>
        </authorList>
    </citation>
    <scope>NUCLEOTIDE SEQUENCE [LARGE SCALE GENOMIC DNA]</scope>
    <source>
        <strain evidence="1 2">DSM 17205</strain>
    </source>
</reference>
<evidence type="ECO:0000313" key="1">
    <source>
        <dbReference type="EMBL" id="PZX36782.1"/>
    </source>
</evidence>
<gene>
    <name evidence="1" type="ORF">LX97_03244</name>
</gene>
<evidence type="ECO:0000313" key="2">
    <source>
        <dbReference type="Proteomes" id="UP000248584"/>
    </source>
</evidence>
<organism evidence="1 2">
    <name type="scientific">Nonlabens dokdonensis</name>
    <dbReference type="NCBI Taxonomy" id="328515"/>
    <lineage>
        <taxon>Bacteria</taxon>
        <taxon>Pseudomonadati</taxon>
        <taxon>Bacteroidota</taxon>
        <taxon>Flavobacteriia</taxon>
        <taxon>Flavobacteriales</taxon>
        <taxon>Flavobacteriaceae</taxon>
        <taxon>Nonlabens</taxon>
    </lineage>
</organism>
<comment type="caution">
    <text evidence="1">The sequence shown here is derived from an EMBL/GenBank/DDBJ whole genome shotgun (WGS) entry which is preliminary data.</text>
</comment>
<accession>A0ABX5PTY8</accession>
<dbReference type="EMBL" id="QKZR01000008">
    <property type="protein sequence ID" value="PZX36782.1"/>
    <property type="molecule type" value="Genomic_DNA"/>
</dbReference>
<keyword evidence="2" id="KW-1185">Reference proteome</keyword>
<proteinExistence type="predicted"/>
<name>A0ABX5PTY8_9FLAO</name>
<sequence>MKTETKVLQMDNVEFKEIEDTLIELYMEYNQSDSSSDLKDRQLKAYHFSMIRDVIKFAKQYRKSFSNDEIHSKIIQDLTADASI</sequence>